<dbReference type="SMART" id="SM00235">
    <property type="entry name" value="ZnMc"/>
    <property type="match status" value="1"/>
</dbReference>
<feature type="disulfide bond" evidence="12">
    <location>
        <begin position="275"/>
        <end position="285"/>
    </location>
</feature>
<evidence type="ECO:0000256" key="4">
    <source>
        <dbReference type="ARBA" id="ARBA00022723"/>
    </source>
</evidence>
<dbReference type="WBParaSite" id="SRAE_0000048100.1">
    <property type="protein sequence ID" value="SRAE_0000048100.1"/>
    <property type="gene ID" value="WBGene00256225"/>
</dbReference>
<dbReference type="GO" id="GO:0004222">
    <property type="term" value="F:metalloendopeptidase activity"/>
    <property type="evidence" value="ECO:0007669"/>
    <property type="project" value="UniProtKB-UniRule"/>
</dbReference>
<keyword evidence="12" id="KW-0245">EGF-like domain</keyword>
<dbReference type="CTD" id="36373723"/>
<evidence type="ECO:0000313" key="20">
    <source>
        <dbReference type="WormBase" id="SRAE_0000048100"/>
    </source>
</evidence>
<dbReference type="InterPro" id="IPR000742">
    <property type="entry name" value="EGF"/>
</dbReference>
<reference evidence="17" key="2">
    <citation type="submission" date="2014-09" db="EMBL/GenBank/DDBJ databases">
        <authorList>
            <person name="Aslett A.Martin."/>
        </authorList>
    </citation>
    <scope>NUCLEOTIDE SEQUENCE</scope>
    <source>
        <strain evidence="17">ED321 Heterogonic</strain>
    </source>
</reference>
<evidence type="ECO:0000313" key="18">
    <source>
        <dbReference type="Proteomes" id="UP000035682"/>
    </source>
</evidence>
<evidence type="ECO:0000256" key="10">
    <source>
        <dbReference type="ARBA" id="ARBA00023180"/>
    </source>
</evidence>
<dbReference type="Pfam" id="PF01400">
    <property type="entry name" value="Astacin"/>
    <property type="match status" value="1"/>
</dbReference>
<dbReference type="GO" id="GO:0005576">
    <property type="term" value="C:extracellular region"/>
    <property type="evidence" value="ECO:0007669"/>
    <property type="project" value="UniProtKB-SubCell"/>
</dbReference>
<feature type="disulfide bond" evidence="12">
    <location>
        <begin position="301"/>
        <end position="310"/>
    </location>
</feature>
<dbReference type="InterPro" id="IPR034035">
    <property type="entry name" value="Astacin-like_dom"/>
</dbReference>
<dbReference type="PROSITE" id="PS00022">
    <property type="entry name" value="EGF_1"/>
    <property type="match status" value="1"/>
</dbReference>
<dbReference type="OrthoDB" id="5786116at2759"/>
<comment type="subcellular location">
    <subcellularLocation>
        <location evidence="1 11">Secreted</location>
    </subcellularLocation>
</comment>
<keyword evidence="5" id="KW-0732">Signal</keyword>
<evidence type="ECO:0000259" key="16">
    <source>
        <dbReference type="PROSITE" id="PS51864"/>
    </source>
</evidence>
<keyword evidence="10" id="KW-0325">Glycoprotein</keyword>
<protein>
    <recommendedName>
        <fullName evidence="11">Zinc metalloproteinase</fullName>
    </recommendedName>
</protein>
<sequence>MAELINLSNQLNNVQVSSADDKKEIEITPRGNPSLYQGDMLLTEQQASYLIDEAKLKIEAKKSNKTGSDVDKEIVEKLKKNRAYKKDSRSKWSFPIPYFIEAGVEQTVVDNALKNIAKETCVTFKKSAPFNNKPGLRIYKGPGCWSWIGPKSDNKPQDVSIGNGCEWNGIVQHEVLHALGVFHEQSRPDRDDYIGLNLNNVLPKQRYNYDKSSIASTETFGLPYDYGSVMQYDKKSFSSNGGLTMIPKNKDYLNTIGQFDKMQFNDIKLINLALCSGRCKGGVKCRNGGYENPTNCGTCKCPSMFEGNTCDKIRSNPSECGQGNGISASDSFKNFKLQGVKDCVFFIGATGGKKPQIVIEKGKFNGTERCFPGIALEVKFNKDVTITGPTFCGSIQNKQITAEGSQLLIHYVGTRQDHFLELKYRSV</sequence>
<keyword evidence="6 13" id="KW-0378">Hydrolase</keyword>
<dbReference type="WormBase" id="SRAE_0000048100">
    <property type="protein sequence ID" value="SRP02321"/>
    <property type="gene ID" value="WBGene00256225"/>
</dbReference>
<dbReference type="PANTHER" id="PTHR10127:SF780">
    <property type="entry name" value="METALLOENDOPEPTIDASE"/>
    <property type="match status" value="1"/>
</dbReference>
<comment type="cofactor">
    <cofactor evidence="13 14">
        <name>Zn(2+)</name>
        <dbReference type="ChEBI" id="CHEBI:29105"/>
    </cofactor>
    <text evidence="13 14">Binds 1 zinc ion per subunit.</text>
</comment>
<name>A0A090KV10_STRRB</name>
<feature type="active site" evidence="13">
    <location>
        <position position="174"/>
    </location>
</feature>
<evidence type="ECO:0000256" key="1">
    <source>
        <dbReference type="ARBA" id="ARBA00004613"/>
    </source>
</evidence>
<evidence type="ECO:0000256" key="8">
    <source>
        <dbReference type="ARBA" id="ARBA00023049"/>
    </source>
</evidence>
<feature type="binding site" evidence="13">
    <location>
        <position position="183"/>
    </location>
    <ligand>
        <name>Zn(2+)</name>
        <dbReference type="ChEBI" id="CHEBI:29105"/>
        <note>catalytic</note>
    </ligand>
</feature>
<evidence type="ECO:0000313" key="17">
    <source>
        <dbReference type="EMBL" id="CEF61355.2"/>
    </source>
</evidence>
<dbReference type="GO" id="GO:0006508">
    <property type="term" value="P:proteolysis"/>
    <property type="evidence" value="ECO:0007669"/>
    <property type="project" value="UniProtKB-KW"/>
</dbReference>
<reference evidence="19" key="3">
    <citation type="submission" date="2020-12" db="UniProtKB">
        <authorList>
            <consortium name="WormBaseParasite"/>
        </authorList>
    </citation>
    <scope>IDENTIFICATION</scope>
</reference>
<keyword evidence="18" id="KW-1185">Reference proteome</keyword>
<dbReference type="SUPFAM" id="SSF55486">
    <property type="entry name" value="Metalloproteases ('zincins'), catalytic domain"/>
    <property type="match status" value="1"/>
</dbReference>
<dbReference type="InterPro" id="IPR024079">
    <property type="entry name" value="MetalloPept_cat_dom_sf"/>
</dbReference>
<keyword evidence="3 13" id="KW-0645">Protease</keyword>
<evidence type="ECO:0000256" key="6">
    <source>
        <dbReference type="ARBA" id="ARBA00022801"/>
    </source>
</evidence>
<proteinExistence type="predicted"/>
<accession>A0A090KV10</accession>
<feature type="domain" description="EGF-like" evidence="15">
    <location>
        <begin position="271"/>
        <end position="311"/>
    </location>
</feature>
<dbReference type="CDD" id="cd04280">
    <property type="entry name" value="ZnMc_astacin_like"/>
    <property type="match status" value="1"/>
</dbReference>
<dbReference type="InterPro" id="IPR017050">
    <property type="entry name" value="Metallopeptidase_nem"/>
</dbReference>
<feature type="binding site" evidence="13">
    <location>
        <position position="173"/>
    </location>
    <ligand>
        <name>Zn(2+)</name>
        <dbReference type="ChEBI" id="CHEBI:29105"/>
        <note>catalytic</note>
    </ligand>
</feature>
<keyword evidence="9 12" id="KW-1015">Disulfide bond</keyword>
<evidence type="ECO:0000256" key="11">
    <source>
        <dbReference type="PIRNR" id="PIRNR036365"/>
    </source>
</evidence>
<dbReference type="PROSITE" id="PS50026">
    <property type="entry name" value="EGF_3"/>
    <property type="match status" value="1"/>
</dbReference>
<evidence type="ECO:0000256" key="7">
    <source>
        <dbReference type="ARBA" id="ARBA00022833"/>
    </source>
</evidence>
<dbReference type="RefSeq" id="XP_024500564.1">
    <property type="nucleotide sequence ID" value="XM_024646377.1"/>
</dbReference>
<evidence type="ECO:0000256" key="13">
    <source>
        <dbReference type="PROSITE-ProRule" id="PRU01211"/>
    </source>
</evidence>
<dbReference type="PIRSF" id="PIRSF036365">
    <property type="entry name" value="Astacin_nematoda"/>
    <property type="match status" value="1"/>
</dbReference>
<gene>
    <name evidence="17 19 20" type="ORF">SRAE_0000048100</name>
</gene>
<dbReference type="GO" id="GO:0018996">
    <property type="term" value="P:molting cycle, collagen and cuticulin-based cuticle"/>
    <property type="evidence" value="ECO:0007669"/>
    <property type="project" value="InterPro"/>
</dbReference>
<dbReference type="AlphaFoldDB" id="A0A090KV10"/>
<dbReference type="InterPro" id="IPR001506">
    <property type="entry name" value="Peptidase_M12A"/>
</dbReference>
<dbReference type="PRINTS" id="PR00480">
    <property type="entry name" value="ASTACIN"/>
</dbReference>
<dbReference type="PROSITE" id="PS51864">
    <property type="entry name" value="ASTACIN"/>
    <property type="match status" value="1"/>
</dbReference>
<feature type="domain" description="Peptidase M12A" evidence="16">
    <location>
        <begin position="82"/>
        <end position="276"/>
    </location>
</feature>
<evidence type="ECO:0000256" key="2">
    <source>
        <dbReference type="ARBA" id="ARBA00022525"/>
    </source>
</evidence>
<keyword evidence="4 13" id="KW-0479">Metal-binding</keyword>
<feature type="binding site" evidence="13">
    <location>
        <position position="177"/>
    </location>
    <ligand>
        <name>Zn(2+)</name>
        <dbReference type="ChEBI" id="CHEBI:29105"/>
        <note>catalytic</note>
    </ligand>
</feature>
<dbReference type="GO" id="GO:0008270">
    <property type="term" value="F:zinc ion binding"/>
    <property type="evidence" value="ECO:0007669"/>
    <property type="project" value="UniProtKB-UniRule"/>
</dbReference>
<dbReference type="Gene3D" id="3.40.390.10">
    <property type="entry name" value="Collagenase (Catalytic Domain)"/>
    <property type="match status" value="1"/>
</dbReference>
<dbReference type="OMA" id="KIMNEAY"/>
<evidence type="ECO:0000313" key="19">
    <source>
        <dbReference type="WBParaSite" id="SRAE_0000048100.1"/>
    </source>
</evidence>
<evidence type="ECO:0000256" key="5">
    <source>
        <dbReference type="ARBA" id="ARBA00022729"/>
    </source>
</evidence>
<evidence type="ECO:0000256" key="12">
    <source>
        <dbReference type="PROSITE-ProRule" id="PRU00076"/>
    </source>
</evidence>
<comment type="caution">
    <text evidence="12">Lacks conserved residue(s) required for the propagation of feature annotation.</text>
</comment>
<keyword evidence="7 13" id="KW-0862">Zinc</keyword>
<dbReference type="InterPro" id="IPR006026">
    <property type="entry name" value="Peptidase_Metallo"/>
</dbReference>
<dbReference type="EMBL" id="LN609407">
    <property type="protein sequence ID" value="CEF61355.2"/>
    <property type="molecule type" value="Genomic_DNA"/>
</dbReference>
<evidence type="ECO:0000256" key="14">
    <source>
        <dbReference type="RuleBase" id="RU361183"/>
    </source>
</evidence>
<dbReference type="Proteomes" id="UP000035682">
    <property type="component" value="Unplaced"/>
</dbReference>
<dbReference type="GeneID" id="36373723"/>
<dbReference type="PANTHER" id="PTHR10127">
    <property type="entry name" value="DISCOIDIN, CUB, EGF, LAMININ , AND ZINC METALLOPROTEASE DOMAIN CONTAINING"/>
    <property type="match status" value="1"/>
</dbReference>
<keyword evidence="8 13" id="KW-0482">Metalloprotease</keyword>
<keyword evidence="2 11" id="KW-0964">Secreted</keyword>
<reference evidence="18" key="1">
    <citation type="submission" date="2014-09" db="EMBL/GenBank/DDBJ databases">
        <authorList>
            <person name="Martin A.A."/>
        </authorList>
    </citation>
    <scope>NUCLEOTIDE SEQUENCE</scope>
    <source>
        <strain evidence="18">ED321</strain>
    </source>
</reference>
<evidence type="ECO:0000259" key="15">
    <source>
        <dbReference type="PROSITE" id="PS50026"/>
    </source>
</evidence>
<evidence type="ECO:0000256" key="3">
    <source>
        <dbReference type="ARBA" id="ARBA00022670"/>
    </source>
</evidence>
<evidence type="ECO:0000256" key="9">
    <source>
        <dbReference type="ARBA" id="ARBA00023157"/>
    </source>
</evidence>
<organism evidence="17">
    <name type="scientific">Strongyloides ratti</name>
    <name type="common">Parasitic roundworm</name>
    <dbReference type="NCBI Taxonomy" id="34506"/>
    <lineage>
        <taxon>Eukaryota</taxon>
        <taxon>Metazoa</taxon>
        <taxon>Ecdysozoa</taxon>
        <taxon>Nematoda</taxon>
        <taxon>Chromadorea</taxon>
        <taxon>Rhabditida</taxon>
        <taxon>Tylenchina</taxon>
        <taxon>Panagrolaimomorpha</taxon>
        <taxon>Strongyloidoidea</taxon>
        <taxon>Strongyloididae</taxon>
        <taxon>Strongyloides</taxon>
    </lineage>
</organism>